<feature type="compositionally biased region" description="Acidic residues" evidence="1">
    <location>
        <begin position="192"/>
        <end position="202"/>
    </location>
</feature>
<feature type="compositionally biased region" description="Basic and acidic residues" evidence="1">
    <location>
        <begin position="203"/>
        <end position="215"/>
    </location>
</feature>
<protein>
    <recommendedName>
        <fullName evidence="4">DDE-1 domain-containing protein</fullName>
    </recommendedName>
</protein>
<dbReference type="RefSeq" id="XP_053017617.1">
    <property type="nucleotide sequence ID" value="XM_053166390.1"/>
</dbReference>
<feature type="region of interest" description="Disordered" evidence="1">
    <location>
        <begin position="190"/>
        <end position="219"/>
    </location>
</feature>
<dbReference type="GeneID" id="77807285"/>
<dbReference type="Proteomes" id="UP001164743">
    <property type="component" value="Chromosome 2A"/>
</dbReference>
<accession>A0ABY7CH01</accession>
<evidence type="ECO:0008006" key="4">
    <source>
        <dbReference type="Google" id="ProtNLM"/>
    </source>
</evidence>
<organism evidence="2 3">
    <name type="scientific">Puccinia triticina</name>
    <dbReference type="NCBI Taxonomy" id="208348"/>
    <lineage>
        <taxon>Eukaryota</taxon>
        <taxon>Fungi</taxon>
        <taxon>Dikarya</taxon>
        <taxon>Basidiomycota</taxon>
        <taxon>Pucciniomycotina</taxon>
        <taxon>Pucciniomycetes</taxon>
        <taxon>Pucciniales</taxon>
        <taxon>Pucciniaceae</taxon>
        <taxon>Puccinia</taxon>
    </lineage>
</organism>
<name>A0ABY7CH01_9BASI</name>
<reference evidence="2" key="1">
    <citation type="submission" date="2022-10" db="EMBL/GenBank/DDBJ databases">
        <title>Puccinia triticina Genome sequencing and assembly.</title>
        <authorList>
            <person name="Li C."/>
        </authorList>
    </citation>
    <scope>NUCLEOTIDE SEQUENCE</scope>
    <source>
        <strain evidence="2">Pt15</strain>
    </source>
</reference>
<keyword evidence="3" id="KW-1185">Reference proteome</keyword>
<proteinExistence type="predicted"/>
<sequence>MELEFPAPQVLESNVPLVRHTMLYKLNTSCATIKSFNLTPKSFITEFLTYDEMGLASKRRLWASRTGWPSTKKLLISIKNLVCKDVEGREFWEEFIFLGQASNIVISEVPRRGAYPHGSYVNSQHLKSSFFTDEERVARNKDLTNSMPFLYKLLKNKLRVNEELPDEEGDLVDEDCGLPDQFADELAPLVPTDEEEEEEVINESDKTTAPKERINLTETDVNEYEGVSLAKSSDPAVRKALRAQTVGLKS</sequence>
<evidence type="ECO:0000313" key="2">
    <source>
        <dbReference type="EMBL" id="WAQ82062.1"/>
    </source>
</evidence>
<gene>
    <name evidence="2" type="ORF">PtA15_2A375</name>
</gene>
<dbReference type="EMBL" id="CP110422">
    <property type="protein sequence ID" value="WAQ82062.1"/>
    <property type="molecule type" value="Genomic_DNA"/>
</dbReference>
<evidence type="ECO:0000313" key="3">
    <source>
        <dbReference type="Proteomes" id="UP001164743"/>
    </source>
</evidence>
<evidence type="ECO:0000256" key="1">
    <source>
        <dbReference type="SAM" id="MobiDB-lite"/>
    </source>
</evidence>